<proteinExistence type="predicted"/>
<comment type="caution">
    <text evidence="1">The sequence shown here is derived from an EMBL/GenBank/DDBJ whole genome shotgun (WGS) entry which is preliminary data.</text>
</comment>
<dbReference type="Proteomes" id="UP000664034">
    <property type="component" value="Unassembled WGS sequence"/>
</dbReference>
<dbReference type="EMBL" id="JAFMYV010000009">
    <property type="protein sequence ID" value="MBO0938477.1"/>
    <property type="molecule type" value="Genomic_DNA"/>
</dbReference>
<sequence length="91" mass="10383">MDQFVRLTAKNINWKVPLSSIIGYVGEFDSSLPNRILPVQVNYLYQTLFGLKPTTTLPWKEIDVSAKKVPLGGYSQLTTLQQYYRSVAKDE</sequence>
<protein>
    <submittedName>
        <fullName evidence="1">Uncharacterized protein</fullName>
    </submittedName>
</protein>
<evidence type="ECO:0000313" key="2">
    <source>
        <dbReference type="Proteomes" id="UP000664034"/>
    </source>
</evidence>
<organism evidence="1 2">
    <name type="scientific">Fibrella rubiginis</name>
    <dbReference type="NCBI Taxonomy" id="2817060"/>
    <lineage>
        <taxon>Bacteria</taxon>
        <taxon>Pseudomonadati</taxon>
        <taxon>Bacteroidota</taxon>
        <taxon>Cytophagia</taxon>
        <taxon>Cytophagales</taxon>
        <taxon>Spirosomataceae</taxon>
        <taxon>Fibrella</taxon>
    </lineage>
</organism>
<name>A0A939GL86_9BACT</name>
<reference evidence="1" key="1">
    <citation type="submission" date="2021-03" db="EMBL/GenBank/DDBJ databases">
        <title>Fibrella sp. HMF5335 genome sequencing and assembly.</title>
        <authorList>
            <person name="Kang H."/>
            <person name="Kim H."/>
            <person name="Bae S."/>
            <person name="Joh K."/>
        </authorList>
    </citation>
    <scope>NUCLEOTIDE SEQUENCE</scope>
    <source>
        <strain evidence="1">HMF5335</strain>
    </source>
</reference>
<gene>
    <name evidence="1" type="ORF">J2I47_18140</name>
</gene>
<evidence type="ECO:0000313" key="1">
    <source>
        <dbReference type="EMBL" id="MBO0938477.1"/>
    </source>
</evidence>
<keyword evidence="2" id="KW-1185">Reference proteome</keyword>
<dbReference type="RefSeq" id="WP_207366006.1">
    <property type="nucleotide sequence ID" value="NZ_JAFMYV010000009.1"/>
</dbReference>
<accession>A0A939GL86</accession>
<dbReference type="AlphaFoldDB" id="A0A939GL86"/>